<evidence type="ECO:0000256" key="1">
    <source>
        <dbReference type="SAM" id="MobiDB-lite"/>
    </source>
</evidence>
<feature type="region of interest" description="Disordered" evidence="1">
    <location>
        <begin position="112"/>
        <end position="132"/>
    </location>
</feature>
<accession>A0A1I8I6U0</accession>
<dbReference type="AlphaFoldDB" id="A0A1I8I6U0"/>
<dbReference type="GO" id="GO:0007264">
    <property type="term" value="P:small GTPase-mediated signal transduction"/>
    <property type="evidence" value="ECO:0007669"/>
    <property type="project" value="InterPro"/>
</dbReference>
<feature type="domain" description="RBD" evidence="2">
    <location>
        <begin position="159"/>
        <end position="229"/>
    </location>
</feature>
<dbReference type="WBParaSite" id="maker-uti_cns_0010135-snap-gene-0.2-mRNA-1">
    <property type="protein sequence ID" value="maker-uti_cns_0010135-snap-gene-0.2-mRNA-1"/>
    <property type="gene ID" value="maker-uti_cns_0010135-snap-gene-0.2"/>
</dbReference>
<dbReference type="GO" id="GO:0005085">
    <property type="term" value="F:guanyl-nucleotide exchange factor activity"/>
    <property type="evidence" value="ECO:0007669"/>
    <property type="project" value="InterPro"/>
</dbReference>
<dbReference type="Pfam" id="PF02196">
    <property type="entry name" value="RBD"/>
    <property type="match status" value="1"/>
</dbReference>
<dbReference type="Pfam" id="PF18385">
    <property type="entry name" value="Tiam_CC_Ex"/>
    <property type="match status" value="1"/>
</dbReference>
<dbReference type="InterPro" id="IPR043537">
    <property type="entry name" value="Tiam1/Tiam2/Sif"/>
</dbReference>
<dbReference type="PROSITE" id="PS50898">
    <property type="entry name" value="RBD"/>
    <property type="match status" value="1"/>
</dbReference>
<sequence length="273" mass="30453">DSKMKMMAELQLTAVNDARSRSTICRDIQQWEENLERLHIELFRYKCYMASLLGSELPNPKNTLAGASKTSKLALSRLGAFSLSAFHALQQQQQQQQQSQLARAKSELLVQQRSSTSGVTDNTNTSSERSARAAAAAAPATVALSTTGGGPATSSQQDSLIGIRLPSGQTLMANVQEGMTVQEILEMICRESDLDPKQHYIRLRLSEHGIDIIPDNYTVFENQVTVSSFELNARMFIKFIMSTEKKQYLKIFIRSSSLIMNNFYSRKGLTFNL</sequence>
<organism evidence="3 4">
    <name type="scientific">Macrostomum lignano</name>
    <dbReference type="NCBI Taxonomy" id="282301"/>
    <lineage>
        <taxon>Eukaryota</taxon>
        <taxon>Metazoa</taxon>
        <taxon>Spiralia</taxon>
        <taxon>Lophotrochozoa</taxon>
        <taxon>Platyhelminthes</taxon>
        <taxon>Rhabditophora</taxon>
        <taxon>Macrostomorpha</taxon>
        <taxon>Macrostomida</taxon>
        <taxon>Macrostomidae</taxon>
        <taxon>Macrostomum</taxon>
    </lineage>
</organism>
<dbReference type="Gene3D" id="3.10.20.90">
    <property type="entry name" value="Phosphatidylinositol 3-kinase Catalytic Subunit, Chain A, domain 1"/>
    <property type="match status" value="1"/>
</dbReference>
<protein>
    <submittedName>
        <fullName evidence="4">RBD domain-containing protein</fullName>
    </submittedName>
</protein>
<dbReference type="PANTHER" id="PTHR46001:SF3">
    <property type="entry name" value="PROTEIN STILL LIFE, ISOFORM SIF TYPE 1"/>
    <property type="match status" value="1"/>
</dbReference>
<feature type="compositionally biased region" description="Polar residues" evidence="1">
    <location>
        <begin position="112"/>
        <end position="124"/>
    </location>
</feature>
<keyword evidence="3" id="KW-1185">Reference proteome</keyword>
<evidence type="ECO:0000313" key="3">
    <source>
        <dbReference type="Proteomes" id="UP000095280"/>
    </source>
</evidence>
<evidence type="ECO:0000259" key="2">
    <source>
        <dbReference type="PROSITE" id="PS50898"/>
    </source>
</evidence>
<dbReference type="InterPro" id="IPR040655">
    <property type="entry name" value="TIAM1_CC-Ex"/>
</dbReference>
<dbReference type="Proteomes" id="UP000095280">
    <property type="component" value="Unplaced"/>
</dbReference>
<dbReference type="PANTHER" id="PTHR46001">
    <property type="entry name" value="TIAM (MAMMALIAN TUMOR INVASION AND METASTASIS FACTOR) HOMOLOG"/>
    <property type="match status" value="1"/>
</dbReference>
<dbReference type="InterPro" id="IPR003116">
    <property type="entry name" value="RBD_dom"/>
</dbReference>
<dbReference type="Gene3D" id="6.10.140.680">
    <property type="match status" value="1"/>
</dbReference>
<reference evidence="4" key="1">
    <citation type="submission" date="2016-11" db="UniProtKB">
        <authorList>
            <consortium name="WormBaseParasite"/>
        </authorList>
    </citation>
    <scope>IDENTIFICATION</scope>
</reference>
<name>A0A1I8I6U0_9PLAT</name>
<evidence type="ECO:0000313" key="4">
    <source>
        <dbReference type="WBParaSite" id="maker-uti_cns_0010135-snap-gene-0.2-mRNA-1"/>
    </source>
</evidence>
<proteinExistence type="predicted"/>